<sequence>MPPRRHDDYTAAWICALPLELAAAYAMLDGRHGSLPLEWDSRDNNTYILGRVEGHNAVIACLPSGIIGTVSAARVVSQMLSTFRQVKFGLMIRIGGGALSEEHDVRLGNVVVRKPRVSQCHHINDTALGRRVLHEVSVAADGSWLYARLILDEIERLPSPAAVARHLQNIPNGLVQLYEKIFMTVEKALTPLELKLSQHVFIWLDINEFVTVGRPVLGREILDI</sequence>
<keyword evidence="2" id="KW-1185">Reference proteome</keyword>
<dbReference type="GO" id="GO:0003824">
    <property type="term" value="F:catalytic activity"/>
    <property type="evidence" value="ECO:0007669"/>
    <property type="project" value="InterPro"/>
</dbReference>
<dbReference type="InterPro" id="IPR053137">
    <property type="entry name" value="NLR-like"/>
</dbReference>
<dbReference type="InterPro" id="IPR035994">
    <property type="entry name" value="Nucleoside_phosphorylase_sf"/>
</dbReference>
<dbReference type="EMBL" id="SPNV01000415">
    <property type="protein sequence ID" value="KAF5855559.1"/>
    <property type="molecule type" value="Genomic_DNA"/>
</dbReference>
<comment type="caution">
    <text evidence="1">The sequence shown here is derived from an EMBL/GenBank/DDBJ whole genome shotgun (WGS) entry which is preliminary data.</text>
</comment>
<dbReference type="Proteomes" id="UP000541154">
    <property type="component" value="Unassembled WGS sequence"/>
</dbReference>
<name>A0A8H5ZWA4_PETAA</name>
<dbReference type="Gene3D" id="3.40.50.1580">
    <property type="entry name" value="Nucleoside phosphorylase domain"/>
    <property type="match status" value="1"/>
</dbReference>
<feature type="non-terminal residue" evidence="1">
    <location>
        <position position="224"/>
    </location>
</feature>
<dbReference type="PANTHER" id="PTHR46082:SF11">
    <property type="entry name" value="AAA+ ATPASE DOMAIN-CONTAINING PROTEIN-RELATED"/>
    <property type="match status" value="1"/>
</dbReference>
<dbReference type="SUPFAM" id="SSF53167">
    <property type="entry name" value="Purine and uridine phosphorylases"/>
    <property type="match status" value="1"/>
</dbReference>
<proteinExistence type="predicted"/>
<dbReference type="GO" id="GO:0009116">
    <property type="term" value="P:nucleoside metabolic process"/>
    <property type="evidence" value="ECO:0007669"/>
    <property type="project" value="InterPro"/>
</dbReference>
<gene>
    <name evidence="1" type="ORF">ETB97_008983</name>
</gene>
<reference evidence="1 2" key="1">
    <citation type="submission" date="2019-04" db="EMBL/GenBank/DDBJ databases">
        <title>Aspergillus burnettii sp. nov., novel species from soil in southeast Queensland.</title>
        <authorList>
            <person name="Gilchrist C.L.M."/>
            <person name="Pitt J.I."/>
            <person name="Lange L."/>
            <person name="Lacey H.J."/>
            <person name="Vuong D."/>
            <person name="Midgley D.J."/>
            <person name="Greenfield P."/>
            <person name="Bradbury M."/>
            <person name="Lacey E."/>
            <person name="Busk P.K."/>
            <person name="Pilgaard B."/>
            <person name="Chooi Y.H."/>
            <person name="Piggott A.M."/>
        </authorList>
    </citation>
    <scope>NUCLEOTIDE SEQUENCE [LARGE SCALE GENOMIC DNA]</scope>
    <source>
        <strain evidence="1 2">FRR 5400</strain>
    </source>
</reference>
<evidence type="ECO:0000313" key="1">
    <source>
        <dbReference type="EMBL" id="KAF5855559.1"/>
    </source>
</evidence>
<accession>A0A8H5ZWA4</accession>
<dbReference type="PANTHER" id="PTHR46082">
    <property type="entry name" value="ATP/GTP-BINDING PROTEIN-RELATED"/>
    <property type="match status" value="1"/>
</dbReference>
<organism evidence="1 2">
    <name type="scientific">Petromyces alliaceus</name>
    <name type="common">Aspergillus alliaceus</name>
    <dbReference type="NCBI Taxonomy" id="209559"/>
    <lineage>
        <taxon>Eukaryota</taxon>
        <taxon>Fungi</taxon>
        <taxon>Dikarya</taxon>
        <taxon>Ascomycota</taxon>
        <taxon>Pezizomycotina</taxon>
        <taxon>Eurotiomycetes</taxon>
        <taxon>Eurotiomycetidae</taxon>
        <taxon>Eurotiales</taxon>
        <taxon>Aspergillaceae</taxon>
        <taxon>Aspergillus</taxon>
        <taxon>Aspergillus subgen. Circumdati</taxon>
    </lineage>
</organism>
<evidence type="ECO:0000313" key="2">
    <source>
        <dbReference type="Proteomes" id="UP000541154"/>
    </source>
</evidence>
<dbReference type="AlphaFoldDB" id="A0A8H5ZWA4"/>
<evidence type="ECO:0008006" key="3">
    <source>
        <dbReference type="Google" id="ProtNLM"/>
    </source>
</evidence>
<protein>
    <recommendedName>
        <fullName evidence="3">Nucleoside phosphorylase domain-containing protein</fullName>
    </recommendedName>
</protein>